<keyword evidence="6 10" id="KW-0067">ATP-binding</keyword>
<feature type="coiled-coil region" evidence="11">
    <location>
        <begin position="1051"/>
        <end position="1225"/>
    </location>
</feature>
<evidence type="ECO:0000256" key="2">
    <source>
        <dbReference type="ARBA" id="ARBA00022490"/>
    </source>
</evidence>
<evidence type="ECO:0000259" key="13">
    <source>
        <dbReference type="PROSITE" id="PS50067"/>
    </source>
</evidence>
<comment type="subcellular location">
    <subcellularLocation>
        <location evidence="1">Cytoplasm</location>
        <location evidence="1">Cytoskeleton</location>
        <location evidence="1">Spindle</location>
    </subcellularLocation>
</comment>
<dbReference type="InterPro" id="IPR027417">
    <property type="entry name" value="P-loop_NTPase"/>
</dbReference>
<dbReference type="PROSITE" id="PS50067">
    <property type="entry name" value="KINESIN_MOTOR_2"/>
    <property type="match status" value="1"/>
</dbReference>
<dbReference type="GO" id="GO:0005634">
    <property type="term" value="C:nucleus"/>
    <property type="evidence" value="ECO:0007669"/>
    <property type="project" value="TreeGrafter"/>
</dbReference>
<keyword evidence="8 10" id="KW-0505">Motor protein</keyword>
<evidence type="ECO:0000256" key="6">
    <source>
        <dbReference type="ARBA" id="ARBA00022840"/>
    </source>
</evidence>
<dbReference type="Proteomes" id="UP000752696">
    <property type="component" value="Unassembled WGS sequence"/>
</dbReference>
<dbReference type="InterPro" id="IPR036961">
    <property type="entry name" value="Kinesin_motor_dom_sf"/>
</dbReference>
<evidence type="ECO:0000256" key="12">
    <source>
        <dbReference type="SAM" id="MobiDB-lite"/>
    </source>
</evidence>
<evidence type="ECO:0000256" key="9">
    <source>
        <dbReference type="ARBA" id="ARBA00023212"/>
    </source>
</evidence>
<evidence type="ECO:0000256" key="4">
    <source>
        <dbReference type="ARBA" id="ARBA00022701"/>
    </source>
</evidence>
<dbReference type="GO" id="GO:0008017">
    <property type="term" value="F:microtubule binding"/>
    <property type="evidence" value="ECO:0007669"/>
    <property type="project" value="InterPro"/>
</dbReference>
<dbReference type="PANTHER" id="PTHR47970">
    <property type="entry name" value="KINESIN-LIKE PROTEIN KIF11"/>
    <property type="match status" value="1"/>
</dbReference>
<dbReference type="GO" id="GO:0005524">
    <property type="term" value="F:ATP binding"/>
    <property type="evidence" value="ECO:0007669"/>
    <property type="project" value="UniProtKB-UniRule"/>
</dbReference>
<feature type="region of interest" description="Disordered" evidence="12">
    <location>
        <begin position="1342"/>
        <end position="1447"/>
    </location>
</feature>
<keyword evidence="2" id="KW-0963">Cytoplasm</keyword>
<accession>A0A6V7HG77</accession>
<evidence type="ECO:0000313" key="15">
    <source>
        <dbReference type="Proteomes" id="UP000752696"/>
    </source>
</evidence>
<keyword evidence="5 10" id="KW-0547">Nucleotide-binding</keyword>
<keyword evidence="4" id="KW-0493">Microtubule</keyword>
<proteinExistence type="inferred from homology"/>
<dbReference type="GO" id="GO:0005876">
    <property type="term" value="C:spindle microtubule"/>
    <property type="evidence" value="ECO:0007669"/>
    <property type="project" value="TreeGrafter"/>
</dbReference>
<keyword evidence="3" id="KW-0597">Phosphoprotein</keyword>
<dbReference type="PROSITE" id="PS00411">
    <property type="entry name" value="KINESIN_MOTOR_1"/>
    <property type="match status" value="1"/>
</dbReference>
<evidence type="ECO:0000256" key="11">
    <source>
        <dbReference type="SAM" id="Coils"/>
    </source>
</evidence>
<dbReference type="PRINTS" id="PR00380">
    <property type="entry name" value="KINESINHEAVY"/>
</dbReference>
<evidence type="ECO:0000256" key="3">
    <source>
        <dbReference type="ARBA" id="ARBA00022553"/>
    </source>
</evidence>
<organism evidence="14 15">
    <name type="scientific">Heterotrigona itama</name>
    <dbReference type="NCBI Taxonomy" id="395501"/>
    <lineage>
        <taxon>Eukaryota</taxon>
        <taxon>Metazoa</taxon>
        <taxon>Ecdysozoa</taxon>
        <taxon>Arthropoda</taxon>
        <taxon>Hexapoda</taxon>
        <taxon>Insecta</taxon>
        <taxon>Pterygota</taxon>
        <taxon>Neoptera</taxon>
        <taxon>Endopterygota</taxon>
        <taxon>Hymenoptera</taxon>
        <taxon>Apocrita</taxon>
        <taxon>Aculeata</taxon>
        <taxon>Apoidea</taxon>
        <taxon>Anthophila</taxon>
        <taxon>Apidae</taxon>
        <taxon>Heterotrigona</taxon>
    </lineage>
</organism>
<dbReference type="Pfam" id="PF00225">
    <property type="entry name" value="Kinesin"/>
    <property type="match status" value="1"/>
</dbReference>
<evidence type="ECO:0000256" key="5">
    <source>
        <dbReference type="ARBA" id="ARBA00022741"/>
    </source>
</evidence>
<feature type="coiled-coil region" evidence="11">
    <location>
        <begin position="912"/>
        <end position="960"/>
    </location>
</feature>
<dbReference type="InterPro" id="IPR001752">
    <property type="entry name" value="Kinesin_motor_dom"/>
</dbReference>
<dbReference type="GO" id="GO:0007018">
    <property type="term" value="P:microtubule-based movement"/>
    <property type="evidence" value="ECO:0007669"/>
    <property type="project" value="InterPro"/>
</dbReference>
<evidence type="ECO:0000256" key="8">
    <source>
        <dbReference type="ARBA" id="ARBA00023175"/>
    </source>
</evidence>
<dbReference type="InterPro" id="IPR019821">
    <property type="entry name" value="Kinesin_motor_CS"/>
</dbReference>
<keyword evidence="15" id="KW-1185">Reference proteome</keyword>
<gene>
    <name evidence="14" type="ORF">MHI_LOCUS847901</name>
</gene>
<dbReference type="SUPFAM" id="SSF52540">
    <property type="entry name" value="P-loop containing nucleoside triphosphate hydrolases"/>
    <property type="match status" value="1"/>
</dbReference>
<dbReference type="PANTHER" id="PTHR47970:SF29">
    <property type="entry name" value="KINESIN FAMILY MEMBER 20B"/>
    <property type="match status" value="1"/>
</dbReference>
<keyword evidence="7 11" id="KW-0175">Coiled coil</keyword>
<feature type="coiled-coil region" evidence="11">
    <location>
        <begin position="640"/>
        <end position="863"/>
    </location>
</feature>
<dbReference type="EMBL" id="CAJDYZ010011268">
    <property type="protein sequence ID" value="CAD1479251.1"/>
    <property type="molecule type" value="Genomic_DNA"/>
</dbReference>
<dbReference type="GO" id="GO:0008574">
    <property type="term" value="F:plus-end-directed microtubule motor activity"/>
    <property type="evidence" value="ECO:0007669"/>
    <property type="project" value="TreeGrafter"/>
</dbReference>
<feature type="binding site" evidence="10">
    <location>
        <begin position="177"/>
        <end position="184"/>
    </location>
    <ligand>
        <name>ATP</name>
        <dbReference type="ChEBI" id="CHEBI:30616"/>
    </ligand>
</feature>
<evidence type="ECO:0000256" key="10">
    <source>
        <dbReference type="PROSITE-ProRule" id="PRU00283"/>
    </source>
</evidence>
<dbReference type="OrthoDB" id="123929at2759"/>
<dbReference type="GO" id="GO:0051231">
    <property type="term" value="P:spindle elongation"/>
    <property type="evidence" value="ECO:0007669"/>
    <property type="project" value="TreeGrafter"/>
</dbReference>
<evidence type="ECO:0000313" key="14">
    <source>
        <dbReference type="EMBL" id="CAD1479251.1"/>
    </source>
</evidence>
<sequence>MENTLDSARQSYANTQDDMSYLFGRDPSILAYGRRICVSKETKKNLLSVYETEAETESEECNYAAQSGSLNSESEILQTVKVYLRMKPFPKKLKLSEEQQNAYKIINSTTLFTRLPTLDNNTSCLKRSNSTDIVCRKFTFTKTFGPETTQLQLFEQAVKQQMIEFLDGQNSTIMTYGTTNSGKSYTLQGTTTSPGIIPRCLEFVFSNITPKSMPSYKPINHCDVVVLDPLERAQELEIKTKLLTLLSIDKYQYINAYVEMQKLLQEESSIRPSQCIDAHYSVWVSFAEIYNEIVYDLLSNETQKKRTPLKLATDSQGRAFIKGLKTVCVNSGSEAYQVLMAGQYNLKVAATALNARSSRSHCIFTIKLLKYYVENDPSSVEVSTFAFCDLAGSERLKKTLNIGDRLKEAQNINTSLLVLGRCLKTIHEGQLSKQKIEHVGPFRESKLTRLFQKALSGKEHIALIVNINPIPNLYIETQNVLSFSAIAKKIVIEKEKIQKKTKSRFSQIVTQSIKTITDWDATELESDDWQVDNNLDYIQLEDYNELISENERLKKEIVSLKSSALSRDLQIRQEMADTYTSMMKALETEWRSRIKNVEEQQEDVLHYSVKQVEDFYKQKLEQLSSRKRRRSFNNSDDKNIDDLEIENSHLTSKIMFLKNSIKEFKETNQNLMVEKNKLTFELGLTKEDLKNINNLLNAAQKDICSDEDTKHYIEQLKSQLSIKEEQIKKLKIFLNEAKQEYIDITTHGREKERIINEQTEELLDKQETIDELEAELAHINICLTEETKAADILEEKLENQNKKMLDYENKVQDMQEQINKLENEKLLSLDEFELFKKTVVDIAESTKQDLEYKDNEYKDVKDEDQNIFIEADSSSELKVEVVIVNSNNKDTQTEHAFDIQMEEKLIAIDKENSALKEKLVRSTTEIQSLKQELEFAKVKLKDISEQISNLKINNMQSKDNINDNVKQEIVVETIEIGCQAYTEFNDNCVQTSKNDVFNKSSQTIEKVQKEEINQTSFIEETDYDVVLDKLAKLTVKYDDIKAHYEEKCLLLEEKNQEVLTLKEKLIEVNTANKTNAVEYKRSIDLLEKELSLIKEDKMQIEETLKNTDDIKFSLEIKISDYERRLNENEQQLSLAKSDYNQCTECLDVQVAKLQQIEHNLENITELQEKIHELNKSLEMCQSEKDQLQKLLDENNDRLLDLEDRLEQAEEKEQEKDSEIISLQKEMKCMIQKNEESDDRSDKLMELEMKNTIKNLTETKEMLSRKEEYIEQLEMRIKHNEQNAKILDLCAQEKKTENERLKNMNEELKNSLIEKEREMEAFMKNRDEMVAKYESLVKSQQEELEKQKQKLTKNCSKEKDYCGNTSEDEVIKERRLRRPPKKFASSPKQDEVSVIDLSGSDSKSTKRSAKRNNLPLPSRELSEKKKNTRRKKLYITEDESFQDIEPLE</sequence>
<reference evidence="14" key="1">
    <citation type="submission" date="2020-07" db="EMBL/GenBank/DDBJ databases">
        <authorList>
            <person name="Nazaruddin N."/>
        </authorList>
    </citation>
    <scope>NUCLEOTIDE SEQUENCE</scope>
</reference>
<keyword evidence="9" id="KW-0206">Cytoskeleton</keyword>
<comment type="similarity">
    <text evidence="10">Belongs to the TRAFAC class myosin-kinesin ATPase superfamily. Kinesin family.</text>
</comment>
<dbReference type="Gene3D" id="3.40.850.10">
    <property type="entry name" value="Kinesin motor domain"/>
    <property type="match status" value="1"/>
</dbReference>
<dbReference type="InterPro" id="IPR047149">
    <property type="entry name" value="KIF11-like"/>
</dbReference>
<dbReference type="GO" id="GO:0072686">
    <property type="term" value="C:mitotic spindle"/>
    <property type="evidence" value="ECO:0007669"/>
    <property type="project" value="TreeGrafter"/>
</dbReference>
<dbReference type="GO" id="GO:0090307">
    <property type="term" value="P:mitotic spindle assembly"/>
    <property type="evidence" value="ECO:0007669"/>
    <property type="project" value="TreeGrafter"/>
</dbReference>
<evidence type="ECO:0000256" key="1">
    <source>
        <dbReference type="ARBA" id="ARBA00004186"/>
    </source>
</evidence>
<evidence type="ECO:0000256" key="7">
    <source>
        <dbReference type="ARBA" id="ARBA00023054"/>
    </source>
</evidence>
<comment type="caution">
    <text evidence="14">The sequence shown here is derived from an EMBL/GenBank/DDBJ whole genome shotgun (WGS) entry which is preliminary data.</text>
</comment>
<dbReference type="SMART" id="SM00129">
    <property type="entry name" value="KISc"/>
    <property type="match status" value="1"/>
</dbReference>
<feature type="compositionally biased region" description="Acidic residues" evidence="12">
    <location>
        <begin position="1435"/>
        <end position="1447"/>
    </location>
</feature>
<feature type="domain" description="Kinesin motor" evidence="13">
    <location>
        <begin position="79"/>
        <end position="490"/>
    </location>
</feature>
<protein>
    <recommendedName>
        <fullName evidence="13">Kinesin motor domain-containing protein</fullName>
    </recommendedName>
</protein>
<feature type="non-terminal residue" evidence="14">
    <location>
        <position position="1"/>
    </location>
</feature>
<name>A0A6V7HG77_9HYME</name>